<gene>
    <name evidence="1" type="ORF">E3C22_06620</name>
</gene>
<dbReference type="Pfam" id="PF08837">
    <property type="entry name" value="DUF1810"/>
    <property type="match status" value="1"/>
</dbReference>
<comment type="caution">
    <text evidence="1">The sequence shown here is derived from an EMBL/GenBank/DDBJ whole genome shotgun (WGS) entry which is preliminary data.</text>
</comment>
<dbReference type="OrthoDB" id="9801870at2"/>
<protein>
    <submittedName>
        <fullName evidence="1">DUF1810 domain-containing protein</fullName>
    </submittedName>
</protein>
<sequence length="135" mass="15296">MSLDRFVEAQSPVYQRALAELRAGRKQSHWMWFVFPQIEGLGSSPMAQRYAIVSLDEARDYLAHPLLGPRVRDCTEAVLSHPDKSVHGIFGSPDDMKFHSSMTLFHRADPADETFKRALVTFFDDDEDGATIARI</sequence>
<accession>A0A4Y8RP17</accession>
<organism evidence="1 2">
    <name type="scientific">Jiella endophytica</name>
    <dbReference type="NCBI Taxonomy" id="2558362"/>
    <lineage>
        <taxon>Bacteria</taxon>
        <taxon>Pseudomonadati</taxon>
        <taxon>Pseudomonadota</taxon>
        <taxon>Alphaproteobacteria</taxon>
        <taxon>Hyphomicrobiales</taxon>
        <taxon>Aurantimonadaceae</taxon>
        <taxon>Jiella</taxon>
    </lineage>
</organism>
<evidence type="ECO:0000313" key="1">
    <source>
        <dbReference type="EMBL" id="TFF25051.1"/>
    </source>
</evidence>
<reference evidence="1 2" key="1">
    <citation type="submission" date="2019-03" db="EMBL/GenBank/DDBJ databases">
        <title>Jiella endophytica sp. nov., a novel endophytic bacterium isolated from root of Ficus microcarpa Linn. f.</title>
        <authorList>
            <person name="Tuo L."/>
        </authorList>
    </citation>
    <scope>NUCLEOTIDE SEQUENCE [LARGE SCALE GENOMIC DNA]</scope>
    <source>
        <strain evidence="1 2">CBS5Q-3</strain>
    </source>
</reference>
<keyword evidence="2" id="KW-1185">Reference proteome</keyword>
<dbReference type="InterPro" id="IPR036287">
    <property type="entry name" value="Rv1873-like_sf"/>
</dbReference>
<name>A0A4Y8RP17_9HYPH</name>
<dbReference type="Proteomes" id="UP000298179">
    <property type="component" value="Unassembled WGS sequence"/>
</dbReference>
<dbReference type="Gene3D" id="1.25.40.380">
    <property type="entry name" value="Protein of unknown function DUF1810"/>
    <property type="match status" value="1"/>
</dbReference>
<dbReference type="EMBL" id="SOZD01000002">
    <property type="protein sequence ID" value="TFF25051.1"/>
    <property type="molecule type" value="Genomic_DNA"/>
</dbReference>
<dbReference type="PIRSF" id="PIRSF008546">
    <property type="entry name" value="UCP008546"/>
    <property type="match status" value="1"/>
</dbReference>
<dbReference type="SUPFAM" id="SSF140736">
    <property type="entry name" value="Rv1873-like"/>
    <property type="match status" value="1"/>
</dbReference>
<dbReference type="AlphaFoldDB" id="A0A4Y8RP17"/>
<evidence type="ECO:0000313" key="2">
    <source>
        <dbReference type="Proteomes" id="UP000298179"/>
    </source>
</evidence>
<dbReference type="InterPro" id="IPR014937">
    <property type="entry name" value="DUF1810"/>
</dbReference>
<dbReference type="RefSeq" id="WP_134761220.1">
    <property type="nucleotide sequence ID" value="NZ_SOZD01000002.1"/>
</dbReference>
<proteinExistence type="predicted"/>